<dbReference type="SUPFAM" id="SSF55961">
    <property type="entry name" value="Bet v1-like"/>
    <property type="match status" value="1"/>
</dbReference>
<evidence type="ECO:0000313" key="3">
    <source>
        <dbReference type="EMBL" id="MEE1934881.1"/>
    </source>
</evidence>
<dbReference type="EMBL" id="JAZDQJ010000019">
    <property type="protein sequence ID" value="MEE1934881.1"/>
    <property type="molecule type" value="Genomic_DNA"/>
</dbReference>
<sequence>MTMHPQQPGQGQALHELSLSRLIDAPRTRVFRAWTDPQLLSRWWGPHGMTTPECEMQLWVGGVFRTVLRAPDGSEYPNQGVFLEIVAPERIVFTDAFGPGWVPSAKAFMTAVITLDDIHGKTLYTARAWHWSASDRQAHEEMGFHRGWGESLDRLVELVTGPLDD</sequence>
<name>A0ABU7HTL4_9PSED</name>
<evidence type="ECO:0000256" key="1">
    <source>
        <dbReference type="ARBA" id="ARBA00006817"/>
    </source>
</evidence>
<dbReference type="InterPro" id="IPR023393">
    <property type="entry name" value="START-like_dom_sf"/>
</dbReference>
<dbReference type="Gene3D" id="3.30.530.20">
    <property type="match status" value="1"/>
</dbReference>
<feature type="domain" description="Activator of Hsp90 ATPase homologue 1/2-like C-terminal" evidence="2">
    <location>
        <begin position="24"/>
        <end position="159"/>
    </location>
</feature>
<reference evidence="3 4" key="1">
    <citation type="submission" date="2024-01" db="EMBL/GenBank/DDBJ databases">
        <title>Unpublished Manusciprt.</title>
        <authorList>
            <person name="Duman M."/>
            <person name="Valdes E.G."/>
            <person name="Ajmi N."/>
            <person name="Altun S."/>
            <person name="Saticioglu I.B."/>
        </authorList>
    </citation>
    <scope>NUCLEOTIDE SEQUENCE [LARGE SCALE GENOMIC DNA]</scope>
    <source>
        <strain evidence="3 4">148P</strain>
    </source>
</reference>
<dbReference type="Pfam" id="PF08327">
    <property type="entry name" value="AHSA1"/>
    <property type="match status" value="1"/>
</dbReference>
<dbReference type="Proteomes" id="UP001335100">
    <property type="component" value="Unassembled WGS sequence"/>
</dbReference>
<evidence type="ECO:0000259" key="2">
    <source>
        <dbReference type="Pfam" id="PF08327"/>
    </source>
</evidence>
<proteinExistence type="inferred from homology"/>
<protein>
    <submittedName>
        <fullName evidence="3">SRPBCC family protein</fullName>
    </submittedName>
</protein>
<comment type="similarity">
    <text evidence="1">Belongs to the AHA1 family.</text>
</comment>
<dbReference type="InterPro" id="IPR013538">
    <property type="entry name" value="ASHA1/2-like_C"/>
</dbReference>
<evidence type="ECO:0000313" key="4">
    <source>
        <dbReference type="Proteomes" id="UP001335100"/>
    </source>
</evidence>
<keyword evidence="4" id="KW-1185">Reference proteome</keyword>
<accession>A0ABU7HTL4</accession>
<comment type="caution">
    <text evidence="3">The sequence shown here is derived from an EMBL/GenBank/DDBJ whole genome shotgun (WGS) entry which is preliminary data.</text>
</comment>
<dbReference type="CDD" id="cd08896">
    <property type="entry name" value="SRPBCC_CalC_Aha1-like_3"/>
    <property type="match status" value="1"/>
</dbReference>
<gene>
    <name evidence="3" type="ORF">V0R50_16750</name>
</gene>
<organism evidence="3 4">
    <name type="scientific">Pseudomonas ulcerans</name>
    <dbReference type="NCBI Taxonomy" id="3115852"/>
    <lineage>
        <taxon>Bacteria</taxon>
        <taxon>Pseudomonadati</taxon>
        <taxon>Pseudomonadota</taxon>
        <taxon>Gammaproteobacteria</taxon>
        <taxon>Pseudomonadales</taxon>
        <taxon>Pseudomonadaceae</taxon>
        <taxon>Pseudomonas</taxon>
    </lineage>
</organism>